<evidence type="ECO:0000256" key="10">
    <source>
        <dbReference type="ARBA" id="ARBA00022870"/>
    </source>
</evidence>
<evidence type="ECO:0000256" key="15">
    <source>
        <dbReference type="ARBA" id="ARBA00023288"/>
    </source>
</evidence>
<evidence type="ECO:0000256" key="7">
    <source>
        <dbReference type="ARBA" id="ARBA00022562"/>
    </source>
</evidence>
<feature type="region of interest" description="Disordered" evidence="19">
    <location>
        <begin position="302"/>
        <end position="324"/>
    </location>
</feature>
<keyword evidence="10" id="KW-1043">Host membrane</keyword>
<keyword evidence="9 18" id="KW-0946">Virion</keyword>
<keyword evidence="15" id="KW-0449">Lipoprotein</keyword>
<comment type="subcellular location">
    <subcellularLocation>
        <location evidence="3">Host endoplasmic reticulum membrane</location>
    </subcellularLocation>
    <subcellularLocation>
        <location evidence="1">Host nucleus</location>
    </subcellularLocation>
    <subcellularLocation>
        <location evidence="2">Virion</location>
    </subcellularLocation>
</comment>
<keyword evidence="6 18" id="KW-0167">Capsid protein</keyword>
<dbReference type="GO" id="GO:0003677">
    <property type="term" value="F:DNA binding"/>
    <property type="evidence" value="ECO:0007669"/>
    <property type="project" value="UniProtKB-KW"/>
</dbReference>
<dbReference type="RefSeq" id="YP_010775573.1">
    <property type="nucleotide sequence ID" value="NC_074971.1"/>
</dbReference>
<evidence type="ECO:0000313" key="23">
    <source>
        <dbReference type="Proteomes" id="UP000154216"/>
    </source>
</evidence>
<keyword evidence="12" id="KW-0238">DNA-binding</keyword>
<dbReference type="GO" id="GO:0005198">
    <property type="term" value="F:structural molecule activity"/>
    <property type="evidence" value="ECO:0007669"/>
    <property type="project" value="UniProtKB-UniRule"/>
</dbReference>
<evidence type="ECO:0000256" key="16">
    <source>
        <dbReference type="ARBA" id="ARBA00023296"/>
    </source>
</evidence>
<evidence type="ECO:0000313" key="20">
    <source>
        <dbReference type="EMBL" id="ALN69891.1"/>
    </source>
</evidence>
<evidence type="ECO:0000256" key="3">
    <source>
        <dbReference type="ARBA" id="ARBA00004625"/>
    </source>
</evidence>
<evidence type="ECO:0000256" key="11">
    <source>
        <dbReference type="ARBA" id="ARBA00022921"/>
    </source>
</evidence>
<keyword evidence="11" id="KW-0426">Late protein</keyword>
<dbReference type="InterPro" id="IPR001070">
    <property type="entry name" value="Polyoma_coat_VP2"/>
</dbReference>
<evidence type="ECO:0000256" key="14">
    <source>
        <dbReference type="ARBA" id="ARBA00023184"/>
    </source>
</evidence>
<dbReference type="Proteomes" id="UP000161114">
    <property type="component" value="Genome"/>
</dbReference>
<keyword evidence="8" id="KW-0519">Myristate</keyword>
<comment type="similarity">
    <text evidence="4 18">Belongs to the polyomaviruses capsid protein VP2 family.</text>
</comment>
<evidence type="ECO:0000256" key="8">
    <source>
        <dbReference type="ARBA" id="ARBA00022707"/>
    </source>
</evidence>
<reference evidence="23 24" key="2">
    <citation type="journal article" date="2016" name="Genome Announc.">
        <title>Genome Sequences of Murine Pneumotropic Virus (Polyomaviridae) Detected in Wild House Mice (Mus musculus).</title>
        <authorList>
            <person name="Ben Salem N."/>
            <person name="Moens U."/>
            <person name="Ehlers B."/>
        </authorList>
    </citation>
    <scope>NUCLEOTIDE SEQUENCE [LARGE SCALE GENOMIC DNA]</scope>
    <source>
        <strain evidence="20">#6018</strain>
        <strain evidence="21">#6020</strain>
        <strain evidence="22">#6022</strain>
    </source>
</reference>
<evidence type="ECO:0000313" key="24">
    <source>
        <dbReference type="Proteomes" id="UP000161114"/>
    </source>
</evidence>
<evidence type="ECO:0000256" key="5">
    <source>
        <dbReference type="ARBA" id="ARBA00022524"/>
    </source>
</evidence>
<keyword evidence="7" id="KW-1048">Host nucleus</keyword>
<protein>
    <recommendedName>
        <fullName evidence="18">Minor capsid protein</fullName>
    </recommendedName>
</protein>
<keyword evidence="25" id="KW-1185">Reference proteome</keyword>
<evidence type="ECO:0000256" key="19">
    <source>
        <dbReference type="SAM" id="MobiDB-lite"/>
    </source>
</evidence>
<dbReference type="KEGG" id="vg:80512121"/>
<evidence type="ECO:0000313" key="21">
    <source>
        <dbReference type="EMBL" id="ALN69896.1"/>
    </source>
</evidence>
<keyword evidence="16" id="KW-1160">Virus entry into host cell</keyword>
<keyword evidence="5" id="KW-1163">Viral penetration into host nucleus</keyword>
<reference evidence="22" key="1">
    <citation type="submission" date="2015-11" db="EMBL/GenBank/DDBJ databases">
        <authorList>
            <person name="Zhang Y."/>
            <person name="Guo Z."/>
        </authorList>
    </citation>
    <scope>NUCLEOTIDE SEQUENCE</scope>
    <source>
        <strain evidence="20">#6018</strain>
        <strain evidence="21">#6020</strain>
        <strain evidence="22">#6022</strain>
    </source>
</reference>
<dbReference type="GeneID" id="80512121"/>
<evidence type="ECO:0000256" key="2">
    <source>
        <dbReference type="ARBA" id="ARBA00004328"/>
    </source>
</evidence>
<keyword evidence="14" id="KW-1038">Host endoplasmic reticulum</keyword>
<evidence type="ECO:0000256" key="18">
    <source>
        <dbReference type="PIRNR" id="PIRNR003377"/>
    </source>
</evidence>
<dbReference type="Proteomes" id="UP000164912">
    <property type="component" value="Segment"/>
</dbReference>
<evidence type="ECO:0000256" key="1">
    <source>
        <dbReference type="ARBA" id="ARBA00004147"/>
    </source>
</evidence>
<evidence type="ECO:0000256" key="12">
    <source>
        <dbReference type="ARBA" id="ARBA00023125"/>
    </source>
</evidence>
<dbReference type="Proteomes" id="UP000154216">
    <property type="component" value="Genome"/>
</dbReference>
<dbReference type="EMBL" id="KT987217">
    <property type="protein sequence ID" value="ALN69896.1"/>
    <property type="molecule type" value="Genomic_DNA"/>
</dbReference>
<dbReference type="EMBL" id="KT987216">
    <property type="protein sequence ID" value="ALN69891.1"/>
    <property type="molecule type" value="Genomic_DNA"/>
</dbReference>
<evidence type="ECO:0000256" key="6">
    <source>
        <dbReference type="ARBA" id="ARBA00022561"/>
    </source>
</evidence>
<dbReference type="GO" id="GO:0046718">
    <property type="term" value="P:symbiont entry into host cell"/>
    <property type="evidence" value="ECO:0007669"/>
    <property type="project" value="UniProtKB-KW"/>
</dbReference>
<feature type="compositionally biased region" description="Basic residues" evidence="19">
    <location>
        <begin position="315"/>
        <end position="324"/>
    </location>
</feature>
<dbReference type="PIRSF" id="PIRSF003377">
    <property type="entry name" value="Polyoma_coat2"/>
    <property type="match status" value="1"/>
</dbReference>
<dbReference type="Pfam" id="PF00761">
    <property type="entry name" value="Polyoma_coat2"/>
    <property type="match status" value="1"/>
</dbReference>
<evidence type="ECO:0000256" key="9">
    <source>
        <dbReference type="ARBA" id="ARBA00022844"/>
    </source>
</evidence>
<evidence type="ECO:0000256" key="13">
    <source>
        <dbReference type="ARBA" id="ARBA00023136"/>
    </source>
</evidence>
<keyword evidence="13" id="KW-0472">Membrane</keyword>
<evidence type="ECO:0000256" key="4">
    <source>
        <dbReference type="ARBA" id="ARBA00006444"/>
    </source>
</evidence>
<dbReference type="GO" id="GO:0075732">
    <property type="term" value="P:viral penetration into host nucleus"/>
    <property type="evidence" value="ECO:0007669"/>
    <property type="project" value="UniProtKB-KW"/>
</dbReference>
<organism evidence="22 23">
    <name type="scientific">Betapolyomavirus secumuris</name>
    <dbReference type="NCBI Taxonomy" id="1891770"/>
    <lineage>
        <taxon>Viruses</taxon>
        <taxon>Monodnaviria</taxon>
        <taxon>Shotokuvirae</taxon>
        <taxon>Cossaviricota</taxon>
        <taxon>Papovaviricetes</taxon>
        <taxon>Sepolyvirales</taxon>
        <taxon>Polyomaviridae</taxon>
        <taxon>Betapolyomavirus</taxon>
    </lineage>
</organism>
<proteinExistence type="inferred from homology"/>
<dbReference type="GO" id="GO:0043657">
    <property type="term" value="C:host cell"/>
    <property type="evidence" value="ECO:0007669"/>
    <property type="project" value="GOC"/>
</dbReference>
<evidence type="ECO:0000256" key="17">
    <source>
        <dbReference type="ARBA" id="ARBA00034499"/>
    </source>
</evidence>
<name>A0A0S2EGJ2_9POLY</name>
<dbReference type="GO" id="GO:0042025">
    <property type="term" value="C:host cell nucleus"/>
    <property type="evidence" value="ECO:0007669"/>
    <property type="project" value="UniProtKB-SubCell"/>
</dbReference>
<comment type="subunit">
    <text evidence="17">Forms homooligomers, and heterooligomers with VP3 in the endoplasmic reticulum membrane. Interacts (via D1 domain) with VP1.</text>
</comment>
<sequence length="324" mass="35563">MGAFLAVLAEVFDLASITGLSVESILSGEALTTAELLQSHINNLVVYGGLTEAEALAAVEVTPQAFAALTSLFPNFPQALGALAATEFTATGALTVGAAVSAALYPYYWDYRTPVADLNMALQIWYPDLDILFPGALPFARFVNYIDPANWAADLYRAVGRYFWERVQAAGINFIEQQMETGRELAMRSVTSLSETLSQYFENARWAVSGLSTSLYHGLESYYSQLGLSPIQQRQLARNLGHPQPYRYDLYDAPQLKGQVSATYVTKVDPPGGANQRSAPDWMLPLLLGLYGDLTPSWKDTLEELEAEEDGSHSQKAKRRKTKA</sequence>
<evidence type="ECO:0000313" key="22">
    <source>
        <dbReference type="EMBL" id="ALN69901.1"/>
    </source>
</evidence>
<dbReference type="GO" id="GO:0044167">
    <property type="term" value="C:host cell endoplasmic reticulum membrane"/>
    <property type="evidence" value="ECO:0007669"/>
    <property type="project" value="UniProtKB-SubCell"/>
</dbReference>
<dbReference type="EMBL" id="KT987218">
    <property type="protein sequence ID" value="ALN69901.1"/>
    <property type="molecule type" value="Genomic_DNA"/>
</dbReference>
<accession>A0A0S2EGJ2</accession>
<evidence type="ECO:0000313" key="25">
    <source>
        <dbReference type="Proteomes" id="UP000164912"/>
    </source>
</evidence>
<dbReference type="GO" id="GO:0019028">
    <property type="term" value="C:viral capsid"/>
    <property type="evidence" value="ECO:0007669"/>
    <property type="project" value="UniProtKB-UniRule"/>
</dbReference>